<dbReference type="GO" id="GO:0000156">
    <property type="term" value="F:phosphorelay response regulator activity"/>
    <property type="evidence" value="ECO:0007669"/>
    <property type="project" value="TreeGrafter"/>
</dbReference>
<dbReference type="KEGG" id="llu:AKJ09_08224"/>
<sequence>MHDPIAQESPDSDGAMHLRTHFLRRLAHDIASPTGVTLTVLEELATADRPRPELFAMARRSLKRLIRLSEHLALVAELENGTVEPELAATDLRALTKQALDDALSIDGRKDVVATCSLPGSPLVTAADPRLLLVVFREVIGNGLRLATSRVEVSVESTGKVVSIRVEDDGPGFSDDARESLGERFVRRSSQRGLGLSLSMGIQLVRTHGGTLSIETSRLPPGRRGTRGAAVVISLPSTSNDVTPAGDSA</sequence>
<evidence type="ECO:0000256" key="7">
    <source>
        <dbReference type="ARBA" id="ARBA00023012"/>
    </source>
</evidence>
<evidence type="ECO:0000256" key="3">
    <source>
        <dbReference type="ARBA" id="ARBA00022679"/>
    </source>
</evidence>
<dbReference type="PANTHER" id="PTHR42878:SF7">
    <property type="entry name" value="SENSOR HISTIDINE KINASE GLRK"/>
    <property type="match status" value="1"/>
</dbReference>
<dbReference type="SUPFAM" id="SSF55874">
    <property type="entry name" value="ATPase domain of HSP90 chaperone/DNA topoisomerase II/histidine kinase"/>
    <property type="match status" value="1"/>
</dbReference>
<accession>A0A0K1Q6V1</accession>
<dbReference type="InterPro" id="IPR036890">
    <property type="entry name" value="HATPase_C_sf"/>
</dbReference>
<dbReference type="PRINTS" id="PR00344">
    <property type="entry name" value="BCTRLSENSOR"/>
</dbReference>
<dbReference type="GO" id="GO:0007234">
    <property type="term" value="P:osmosensory signaling via phosphorelay pathway"/>
    <property type="evidence" value="ECO:0007669"/>
    <property type="project" value="TreeGrafter"/>
</dbReference>
<keyword evidence="3" id="KW-0808">Transferase</keyword>
<dbReference type="InterPro" id="IPR050351">
    <property type="entry name" value="BphY/WalK/GraS-like"/>
</dbReference>
<dbReference type="GO" id="GO:0030295">
    <property type="term" value="F:protein kinase activator activity"/>
    <property type="evidence" value="ECO:0007669"/>
    <property type="project" value="TreeGrafter"/>
</dbReference>
<protein>
    <recommendedName>
        <fullName evidence="2">histidine kinase</fullName>
        <ecNumber evidence="2">2.7.13.3</ecNumber>
    </recommendedName>
</protein>
<dbReference type="EC" id="2.7.13.3" evidence="2"/>
<evidence type="ECO:0000256" key="5">
    <source>
        <dbReference type="ARBA" id="ARBA00022777"/>
    </source>
</evidence>
<evidence type="ECO:0000256" key="6">
    <source>
        <dbReference type="ARBA" id="ARBA00022840"/>
    </source>
</evidence>
<dbReference type="PANTHER" id="PTHR42878">
    <property type="entry name" value="TWO-COMPONENT HISTIDINE KINASE"/>
    <property type="match status" value="1"/>
</dbReference>
<evidence type="ECO:0000313" key="10">
    <source>
        <dbReference type="Proteomes" id="UP000064967"/>
    </source>
</evidence>
<evidence type="ECO:0000256" key="1">
    <source>
        <dbReference type="ARBA" id="ARBA00000085"/>
    </source>
</evidence>
<reference evidence="9 10" key="1">
    <citation type="submission" date="2015-08" db="EMBL/GenBank/DDBJ databases">
        <authorList>
            <person name="Babu N.S."/>
            <person name="Beckwith C.J."/>
            <person name="Beseler K.G."/>
            <person name="Brison A."/>
            <person name="Carone J.V."/>
            <person name="Caskin T.P."/>
            <person name="Diamond M."/>
            <person name="Durham M.E."/>
            <person name="Foxe J.M."/>
            <person name="Go M."/>
            <person name="Henderson B.A."/>
            <person name="Jones I.B."/>
            <person name="McGettigan J.A."/>
            <person name="Micheletti S.J."/>
            <person name="Nasrallah M.E."/>
            <person name="Ortiz D."/>
            <person name="Piller C.R."/>
            <person name="Privatt S.R."/>
            <person name="Schneider S.L."/>
            <person name="Sharp S."/>
            <person name="Smith T.C."/>
            <person name="Stanton J.D."/>
            <person name="Ullery H.E."/>
            <person name="Wilson R.J."/>
            <person name="Serrano M.G."/>
            <person name="Buck G."/>
            <person name="Lee V."/>
            <person name="Wang Y."/>
            <person name="Carvalho R."/>
            <person name="Voegtly L."/>
            <person name="Shi R."/>
            <person name="Duckworth R."/>
            <person name="Johnson A."/>
            <person name="Loviza R."/>
            <person name="Walstead R."/>
            <person name="Shah Z."/>
            <person name="Kiflezghi M."/>
            <person name="Wade K."/>
            <person name="Ball S.L."/>
            <person name="Bradley K.W."/>
            <person name="Asai D.J."/>
            <person name="Bowman C.A."/>
            <person name="Russell D.A."/>
            <person name="Pope W.H."/>
            <person name="Jacobs-Sera D."/>
            <person name="Hendrix R.W."/>
            <person name="Hatfull G.F."/>
        </authorList>
    </citation>
    <scope>NUCLEOTIDE SEQUENCE [LARGE SCALE GENOMIC DNA]</scope>
    <source>
        <strain evidence="9 10">DSM 27648</strain>
    </source>
</reference>
<dbReference type="AlphaFoldDB" id="A0A0K1Q6V1"/>
<name>A0A0K1Q6V1_9BACT</name>
<dbReference type="STRING" id="1391654.AKJ09_08224"/>
<keyword evidence="4" id="KW-0547">Nucleotide-binding</keyword>
<dbReference type="CDD" id="cd00075">
    <property type="entry name" value="HATPase"/>
    <property type="match status" value="1"/>
</dbReference>
<comment type="catalytic activity">
    <reaction evidence="1">
        <text>ATP + protein L-histidine = ADP + protein N-phospho-L-histidine.</text>
        <dbReference type="EC" id="2.7.13.3"/>
    </reaction>
</comment>
<dbReference type="SMART" id="SM00387">
    <property type="entry name" value="HATPase_c"/>
    <property type="match status" value="1"/>
</dbReference>
<feature type="domain" description="Histidine kinase" evidence="8">
    <location>
        <begin position="25"/>
        <end position="239"/>
    </location>
</feature>
<evidence type="ECO:0000256" key="2">
    <source>
        <dbReference type="ARBA" id="ARBA00012438"/>
    </source>
</evidence>
<proteinExistence type="predicted"/>
<dbReference type="Gene3D" id="3.30.565.10">
    <property type="entry name" value="Histidine kinase-like ATPase, C-terminal domain"/>
    <property type="match status" value="1"/>
</dbReference>
<dbReference type="PROSITE" id="PS50109">
    <property type="entry name" value="HIS_KIN"/>
    <property type="match status" value="1"/>
</dbReference>
<evidence type="ECO:0000256" key="4">
    <source>
        <dbReference type="ARBA" id="ARBA00022741"/>
    </source>
</evidence>
<gene>
    <name evidence="9" type="ORF">AKJ09_08224</name>
</gene>
<evidence type="ECO:0000259" key="8">
    <source>
        <dbReference type="PROSITE" id="PS50109"/>
    </source>
</evidence>
<keyword evidence="6" id="KW-0067">ATP-binding</keyword>
<dbReference type="InterPro" id="IPR004358">
    <property type="entry name" value="Sig_transdc_His_kin-like_C"/>
</dbReference>
<dbReference type="GO" id="GO:0004673">
    <property type="term" value="F:protein histidine kinase activity"/>
    <property type="evidence" value="ECO:0007669"/>
    <property type="project" value="UniProtKB-EC"/>
</dbReference>
<organism evidence="9 10">
    <name type="scientific">Labilithrix luteola</name>
    <dbReference type="NCBI Taxonomy" id="1391654"/>
    <lineage>
        <taxon>Bacteria</taxon>
        <taxon>Pseudomonadati</taxon>
        <taxon>Myxococcota</taxon>
        <taxon>Polyangia</taxon>
        <taxon>Polyangiales</taxon>
        <taxon>Labilitrichaceae</taxon>
        <taxon>Labilithrix</taxon>
    </lineage>
</organism>
<dbReference type="InterPro" id="IPR005467">
    <property type="entry name" value="His_kinase_dom"/>
</dbReference>
<dbReference type="Pfam" id="PF02518">
    <property type="entry name" value="HATPase_c"/>
    <property type="match status" value="1"/>
</dbReference>
<keyword evidence="5 9" id="KW-0418">Kinase</keyword>
<dbReference type="EMBL" id="CP012333">
    <property type="protein sequence ID" value="AKV01561.1"/>
    <property type="molecule type" value="Genomic_DNA"/>
</dbReference>
<keyword evidence="7" id="KW-0902">Two-component regulatory system</keyword>
<dbReference type="InterPro" id="IPR003594">
    <property type="entry name" value="HATPase_dom"/>
</dbReference>
<dbReference type="Proteomes" id="UP000064967">
    <property type="component" value="Chromosome"/>
</dbReference>
<dbReference type="GO" id="GO:0005524">
    <property type="term" value="F:ATP binding"/>
    <property type="evidence" value="ECO:0007669"/>
    <property type="project" value="UniProtKB-KW"/>
</dbReference>
<keyword evidence="10" id="KW-1185">Reference proteome</keyword>
<evidence type="ECO:0000313" key="9">
    <source>
        <dbReference type="EMBL" id="AKV01561.1"/>
    </source>
</evidence>